<evidence type="ECO:0000313" key="3">
    <source>
        <dbReference type="Proteomes" id="UP000182034"/>
    </source>
</evidence>
<accession>A0A1K2IXQ4</accession>
<evidence type="ECO:0000256" key="1">
    <source>
        <dbReference type="SAM" id="SignalP"/>
    </source>
</evidence>
<feature type="signal peptide" evidence="1">
    <location>
        <begin position="1"/>
        <end position="18"/>
    </location>
</feature>
<keyword evidence="1" id="KW-0732">Signal</keyword>
<evidence type="ECO:0000313" key="2">
    <source>
        <dbReference type="EMBL" id="SFZ97054.1"/>
    </source>
</evidence>
<feature type="chain" id="PRO_5012814808" evidence="1">
    <location>
        <begin position="19"/>
        <end position="454"/>
    </location>
</feature>
<name>A0A1K2IXQ4_9FLAO</name>
<dbReference type="RefSeq" id="WP_072412910.1">
    <property type="nucleotide sequence ID" value="NZ_FPKW01000036.1"/>
</dbReference>
<dbReference type="Proteomes" id="UP000182034">
    <property type="component" value="Unassembled WGS sequence"/>
</dbReference>
<organism evidence="2 3">
    <name type="scientific">Chryseobacterium limigenitum</name>
    <dbReference type="NCBI Taxonomy" id="1612149"/>
    <lineage>
        <taxon>Bacteria</taxon>
        <taxon>Pseudomonadati</taxon>
        <taxon>Bacteroidota</taxon>
        <taxon>Flavobacteriia</taxon>
        <taxon>Flavobacteriales</taxon>
        <taxon>Weeksellaceae</taxon>
        <taxon>Chryseobacterium group</taxon>
        <taxon>Chryseobacterium</taxon>
    </lineage>
</organism>
<dbReference type="EMBL" id="FPKW01000036">
    <property type="protein sequence ID" value="SFZ97054.1"/>
    <property type="molecule type" value="Genomic_DNA"/>
</dbReference>
<dbReference type="AlphaFoldDB" id="A0A1K2IXQ4"/>
<dbReference type="STRING" id="1612149.SAMN05216324_13611"/>
<reference evidence="3" key="1">
    <citation type="submission" date="2016-10" db="EMBL/GenBank/DDBJ databases">
        <authorList>
            <person name="Varghese N."/>
            <person name="Submissions S."/>
        </authorList>
    </citation>
    <scope>NUCLEOTIDE SEQUENCE [LARGE SCALE GENOMIC DNA]</scope>
    <source>
        <strain evidence="3">SUR2</strain>
    </source>
</reference>
<gene>
    <name evidence="2" type="ORF">SAMN05216324_13611</name>
</gene>
<dbReference type="OrthoDB" id="1453974at2"/>
<proteinExistence type="predicted"/>
<keyword evidence="3" id="KW-1185">Reference proteome</keyword>
<sequence length="454" mass="47854">MKKIFTFGAFVLSLFTFANFHIEENKSNIEVNHSLVLFTEGNTENSKKEIPDKLLPPSVTSLSCPSGWPNGQQLIPYLPITKSITYTQGLGLCPLQIIPSTGVLGLVATIYPRNLKINGGNIPITVTGEPLSSGTAQFTVNIGGKSCSFSITVPPIYTSVNSLNCASAVFSPSAFTPGTAYSGTLTVPYAGGNGGNYLQQQFSQNGLQFTLPAGTLNTGNGNLIYTVSGTPDTSGTIITTISFPGATPCNVSIAPISIQNTVVMPGNPQAWMRHNLGADTSLDPDVPVQGIHGNYYQWGRATVVADASTPSGAITGWDTTFAPEGSWVDGSKTANDPCPSGFRVPTAQQIRNLININNTTTTSVGTFTDSPANFGSAKVFSGGGNNLTFPIAGYRDNSNGTLKIRGANGKYWTSTPTALDTNSLSMNLEFLTENVISQPNSLRTSGFSVRCISE</sequence>
<protein>
    <submittedName>
        <fullName evidence="2">Major paralogous domain-containing protein</fullName>
    </submittedName>
</protein>